<protein>
    <submittedName>
        <fullName evidence="1">Uncharacterized protein</fullName>
    </submittedName>
</protein>
<reference evidence="1 2" key="1">
    <citation type="journal article" date="2021" name="BMC Biol.">
        <title>Horizontally acquired antibacterial genes associated with adaptive radiation of ladybird beetles.</title>
        <authorList>
            <person name="Li H.S."/>
            <person name="Tang X.F."/>
            <person name="Huang Y.H."/>
            <person name="Xu Z.Y."/>
            <person name="Chen M.L."/>
            <person name="Du X.Y."/>
            <person name="Qiu B.Y."/>
            <person name="Chen P.T."/>
            <person name="Zhang W."/>
            <person name="Slipinski A."/>
            <person name="Escalona H.E."/>
            <person name="Waterhouse R.M."/>
            <person name="Zwick A."/>
            <person name="Pang H."/>
        </authorList>
    </citation>
    <scope>NUCLEOTIDE SEQUENCE [LARGE SCALE GENOMIC DNA]</scope>
    <source>
        <strain evidence="1">SYSU2018</strain>
    </source>
</reference>
<dbReference type="AlphaFoldDB" id="A0ABD2P567"/>
<accession>A0ABD2P567</accession>
<sequence length="124" mass="14168">MLCRSIFTILQGQDTIQHFNGIVFIVDKSVEKSRINFLPISDRVAFLQINTRPLKFILFQVYVQSAEHRPEKTNAAVEVFYANVQKSVDLTKPQDVTIVMGDSNASGRRKRHGRCGRVWLGCEE</sequence>
<evidence type="ECO:0000313" key="2">
    <source>
        <dbReference type="Proteomes" id="UP001516400"/>
    </source>
</evidence>
<dbReference type="EMBL" id="JABFTP020000185">
    <property type="protein sequence ID" value="KAL3286008.1"/>
    <property type="molecule type" value="Genomic_DNA"/>
</dbReference>
<comment type="caution">
    <text evidence="1">The sequence shown here is derived from an EMBL/GenBank/DDBJ whole genome shotgun (WGS) entry which is preliminary data.</text>
</comment>
<dbReference type="Proteomes" id="UP001516400">
    <property type="component" value="Unassembled WGS sequence"/>
</dbReference>
<name>A0ABD2P567_9CUCU</name>
<dbReference type="Gene3D" id="3.60.10.10">
    <property type="entry name" value="Endonuclease/exonuclease/phosphatase"/>
    <property type="match status" value="1"/>
</dbReference>
<dbReference type="SUPFAM" id="SSF56219">
    <property type="entry name" value="DNase I-like"/>
    <property type="match status" value="1"/>
</dbReference>
<keyword evidence="2" id="KW-1185">Reference proteome</keyword>
<proteinExistence type="predicted"/>
<dbReference type="InterPro" id="IPR036691">
    <property type="entry name" value="Endo/exonu/phosph_ase_sf"/>
</dbReference>
<gene>
    <name evidence="1" type="ORF">HHI36_000522</name>
</gene>
<evidence type="ECO:0000313" key="1">
    <source>
        <dbReference type="EMBL" id="KAL3286008.1"/>
    </source>
</evidence>
<organism evidence="1 2">
    <name type="scientific">Cryptolaemus montrouzieri</name>
    <dbReference type="NCBI Taxonomy" id="559131"/>
    <lineage>
        <taxon>Eukaryota</taxon>
        <taxon>Metazoa</taxon>
        <taxon>Ecdysozoa</taxon>
        <taxon>Arthropoda</taxon>
        <taxon>Hexapoda</taxon>
        <taxon>Insecta</taxon>
        <taxon>Pterygota</taxon>
        <taxon>Neoptera</taxon>
        <taxon>Endopterygota</taxon>
        <taxon>Coleoptera</taxon>
        <taxon>Polyphaga</taxon>
        <taxon>Cucujiformia</taxon>
        <taxon>Coccinelloidea</taxon>
        <taxon>Coccinellidae</taxon>
        <taxon>Scymninae</taxon>
        <taxon>Scymnini</taxon>
        <taxon>Cryptolaemus</taxon>
    </lineage>
</organism>